<sequence>MSLADTVKGWRFRRPSASGRDATAPSHGSEAPASGDSPGARRTGDTDNPYLAARRTWNEHVGSVIAQTQTWQVIGLLSLLIALAAVGGLIHIGSQSKFIPYVVEVDKHGQTVAAGPLTAAAKADPRVVHAAVAEFIGDARIVTPDVALQRKAVFRVYAKLAPNDPATAKMNEWLNGHAEATPFRRAEKEMVSVEIRTVLPQSPDTWQVDWVETRRDRQGTVMGEPATMRALVTVYTAEVSGQTTDEQLRNNPMSLFVRDFAWSRIL</sequence>
<evidence type="ECO:0000256" key="1">
    <source>
        <dbReference type="ARBA" id="ARBA00004167"/>
    </source>
</evidence>
<keyword evidence="4 6" id="KW-0472">Membrane</keyword>
<dbReference type="InterPro" id="IPR035658">
    <property type="entry name" value="TrbF"/>
</dbReference>
<evidence type="ECO:0000256" key="2">
    <source>
        <dbReference type="ARBA" id="ARBA00022692"/>
    </source>
</evidence>
<dbReference type="EMBL" id="JBHSOG010000068">
    <property type="protein sequence ID" value="MFC5770999.1"/>
    <property type="molecule type" value="Genomic_DNA"/>
</dbReference>
<keyword evidence="2 6" id="KW-0812">Transmembrane</keyword>
<dbReference type="InterPro" id="IPR032710">
    <property type="entry name" value="NTF2-like_dom_sf"/>
</dbReference>
<dbReference type="CDD" id="cd16425">
    <property type="entry name" value="TrbF"/>
    <property type="match status" value="1"/>
</dbReference>
<dbReference type="Gene3D" id="3.10.450.230">
    <property type="entry name" value="VirB8 protein"/>
    <property type="match status" value="1"/>
</dbReference>
<evidence type="ECO:0000256" key="3">
    <source>
        <dbReference type="ARBA" id="ARBA00022989"/>
    </source>
</evidence>
<protein>
    <submittedName>
        <fullName evidence="8">Conjugal transfer protein TrbF</fullName>
    </submittedName>
</protein>
<accession>A0ABW1AVD3</accession>
<dbReference type="NCBIfam" id="NF010462">
    <property type="entry name" value="PRK13887.1"/>
    <property type="match status" value="1"/>
</dbReference>
<dbReference type="RefSeq" id="WP_096453087.1">
    <property type="nucleotide sequence ID" value="NZ_JBHSOG010000068.1"/>
</dbReference>
<name>A0ABW1AVD3_9RHOO</name>
<evidence type="ECO:0000256" key="5">
    <source>
        <dbReference type="SAM" id="MobiDB-lite"/>
    </source>
</evidence>
<comment type="caution">
    <text evidence="8">The sequence shown here is derived from an EMBL/GenBank/DDBJ whole genome shotgun (WGS) entry which is preliminary data.</text>
</comment>
<keyword evidence="3 6" id="KW-1133">Transmembrane helix</keyword>
<gene>
    <name evidence="8" type="ORF">ACFPTN_16590</name>
</gene>
<feature type="region of interest" description="Disordered" evidence="5">
    <location>
        <begin position="11"/>
        <end position="48"/>
    </location>
</feature>
<dbReference type="InterPro" id="IPR007430">
    <property type="entry name" value="VirB8"/>
</dbReference>
<keyword evidence="9" id="KW-1185">Reference proteome</keyword>
<dbReference type="Proteomes" id="UP001595974">
    <property type="component" value="Unassembled WGS sequence"/>
</dbReference>
<evidence type="ECO:0000256" key="6">
    <source>
        <dbReference type="SAM" id="Phobius"/>
    </source>
</evidence>
<reference evidence="9" key="1">
    <citation type="journal article" date="2019" name="Int. J. Syst. Evol. Microbiol.">
        <title>The Global Catalogue of Microorganisms (GCM) 10K type strain sequencing project: providing services to taxonomists for standard genome sequencing and annotation.</title>
        <authorList>
            <consortium name="The Broad Institute Genomics Platform"/>
            <consortium name="The Broad Institute Genome Sequencing Center for Infectious Disease"/>
            <person name="Wu L."/>
            <person name="Ma J."/>
        </authorList>
    </citation>
    <scope>NUCLEOTIDE SEQUENCE [LARGE SCALE GENOMIC DNA]</scope>
    <source>
        <strain evidence="9">SHR3</strain>
    </source>
</reference>
<feature type="domain" description="Bacterial virulence protein VirB8" evidence="7">
    <location>
        <begin position="53"/>
        <end position="264"/>
    </location>
</feature>
<organism evidence="8 9">
    <name type="scientific">Thauera sinica</name>
    <dbReference type="NCBI Taxonomy" id="2665146"/>
    <lineage>
        <taxon>Bacteria</taxon>
        <taxon>Pseudomonadati</taxon>
        <taxon>Pseudomonadota</taxon>
        <taxon>Betaproteobacteria</taxon>
        <taxon>Rhodocyclales</taxon>
        <taxon>Zoogloeaceae</taxon>
        <taxon>Thauera</taxon>
    </lineage>
</organism>
<evidence type="ECO:0000259" key="7">
    <source>
        <dbReference type="Pfam" id="PF04335"/>
    </source>
</evidence>
<proteinExistence type="predicted"/>
<dbReference type="SUPFAM" id="SSF54427">
    <property type="entry name" value="NTF2-like"/>
    <property type="match status" value="1"/>
</dbReference>
<evidence type="ECO:0000313" key="8">
    <source>
        <dbReference type="EMBL" id="MFC5770999.1"/>
    </source>
</evidence>
<dbReference type="Pfam" id="PF04335">
    <property type="entry name" value="VirB8"/>
    <property type="match status" value="1"/>
</dbReference>
<evidence type="ECO:0000256" key="4">
    <source>
        <dbReference type="ARBA" id="ARBA00023136"/>
    </source>
</evidence>
<evidence type="ECO:0000313" key="9">
    <source>
        <dbReference type="Proteomes" id="UP001595974"/>
    </source>
</evidence>
<feature type="transmembrane region" description="Helical" evidence="6">
    <location>
        <begin position="71"/>
        <end position="92"/>
    </location>
</feature>
<comment type="subcellular location">
    <subcellularLocation>
        <location evidence="1">Membrane</location>
        <topology evidence="1">Single-pass membrane protein</topology>
    </subcellularLocation>
</comment>